<evidence type="ECO:0000313" key="2">
    <source>
        <dbReference type="Proteomes" id="UP000001340"/>
    </source>
</evidence>
<name>A0A0E2DNI2_LEPIR</name>
<comment type="caution">
    <text evidence="1">The sequence shown here is derived from an EMBL/GenBank/DDBJ whole genome shotgun (WGS) entry which is preliminary data.</text>
</comment>
<organism evidence="1 2">
    <name type="scientific">Leptospira interrogans str. UI 12758</name>
    <dbReference type="NCBI Taxonomy" id="1049938"/>
    <lineage>
        <taxon>Bacteria</taxon>
        <taxon>Pseudomonadati</taxon>
        <taxon>Spirochaetota</taxon>
        <taxon>Spirochaetia</taxon>
        <taxon>Leptospirales</taxon>
        <taxon>Leptospiraceae</taxon>
        <taxon>Leptospira</taxon>
    </lineage>
</organism>
<protein>
    <submittedName>
        <fullName evidence="1">Uncharacterized protein</fullName>
    </submittedName>
</protein>
<accession>A0A0E2DNI2</accession>
<dbReference type="RefSeq" id="WP_002122344.1">
    <property type="nucleotide sequence ID" value="NZ_AHNR02000004.1"/>
</dbReference>
<gene>
    <name evidence="1" type="ORF">LEP1GSC105_0172</name>
</gene>
<proteinExistence type="predicted"/>
<dbReference type="AlphaFoldDB" id="A0A0E2DNI2"/>
<sequence length="381" mass="44146">MGREFLKTGGNTFKVEIGPSTFNPNPPDDLIQRQGEPVIWLRSFPNPSANSQQLMALPGADGIFYRIDKTFRVPLEDLQNQQFDGNDLYTRYGPIKKIRKLFVVRSEEEGGNFELKVEEIDGNRIRIFPEREFESYMLVRCDYEISVIDEDESITVIQKLDGNIINFELFPNKLVTNVKAIWRKRPSEQTFSLLPDFRHDLVNLYIKDISSIGTVFKMTLDSFSPIKIGYRMIEAKDRRLGKSGIDLQIGDLDVVVGSTTNFAKDDLIILLNSLMTEKEICKRNKDGFYPIKYTPVREIYSIHSQEKEYFDYSIEKFRFLKLNEKFLPEQISIVYGFNPKFKILPSTKLSALADRIQPREWVARLDQTELDLSEIIPGISH</sequence>
<dbReference type="Proteomes" id="UP000001340">
    <property type="component" value="Unassembled WGS sequence"/>
</dbReference>
<evidence type="ECO:0000313" key="1">
    <source>
        <dbReference type="EMBL" id="EKR57212.1"/>
    </source>
</evidence>
<reference evidence="1 2" key="1">
    <citation type="submission" date="2012-10" db="EMBL/GenBank/DDBJ databases">
        <authorList>
            <person name="Harkins D.M."/>
            <person name="Durkin A.S."/>
            <person name="Brinkac L.M."/>
            <person name="Haft D.H."/>
            <person name="Selengut J.D."/>
            <person name="Sanka R."/>
            <person name="DePew J."/>
            <person name="Purushe J."/>
            <person name="Chanthongthip A."/>
            <person name="Lattana O."/>
            <person name="Phetsouvanh R."/>
            <person name="Newton P.N."/>
            <person name="Vinetz J.M."/>
            <person name="Sutton G.G."/>
            <person name="Nierman W.C."/>
            <person name="Fouts D.E."/>
        </authorList>
    </citation>
    <scope>NUCLEOTIDE SEQUENCE [LARGE SCALE GENOMIC DNA]</scope>
    <source>
        <strain evidence="1 2">UI 12758</strain>
    </source>
</reference>
<dbReference type="EMBL" id="AHNR02000004">
    <property type="protein sequence ID" value="EKR57212.1"/>
    <property type="molecule type" value="Genomic_DNA"/>
</dbReference>